<dbReference type="Proteomes" id="UP000245992">
    <property type="component" value="Unassembled WGS sequence"/>
</dbReference>
<dbReference type="OrthoDB" id="4334939at2"/>
<reference evidence="2 3" key="1">
    <citation type="submission" date="2013-12" db="EMBL/GenBank/DDBJ databases">
        <title>Annotated genome of Streptomyces scopuliridis.</title>
        <authorList>
            <person name="Olson J.B."/>
        </authorList>
    </citation>
    <scope>NUCLEOTIDE SEQUENCE [LARGE SCALE GENOMIC DNA]</scope>
    <source>
        <strain evidence="2 3">RB72</strain>
    </source>
</reference>
<comment type="caution">
    <text evidence="2">The sequence shown here is derived from an EMBL/GenBank/DDBJ whole genome shotgun (WGS) entry which is preliminary data.</text>
</comment>
<dbReference type="AlphaFoldDB" id="A0A2T7SPW5"/>
<name>A0A2T7SPW5_9ACTN</name>
<dbReference type="RefSeq" id="WP_030352277.1">
    <property type="nucleotide sequence ID" value="NZ_AZSP01000373.1"/>
</dbReference>
<gene>
    <name evidence="2" type="ORF">Y717_08740</name>
</gene>
<feature type="region of interest" description="Disordered" evidence="1">
    <location>
        <begin position="38"/>
        <end position="59"/>
    </location>
</feature>
<dbReference type="STRING" id="1440053.GCA_000718095_03202"/>
<dbReference type="EMBL" id="AZSP01000373">
    <property type="protein sequence ID" value="PVE04926.1"/>
    <property type="molecule type" value="Genomic_DNA"/>
</dbReference>
<accession>A0A2T7SPW5</accession>
<organism evidence="2 3">
    <name type="scientific">Streptomyces scopuliridis RB72</name>
    <dbReference type="NCBI Taxonomy" id="1440053"/>
    <lineage>
        <taxon>Bacteria</taxon>
        <taxon>Bacillati</taxon>
        <taxon>Actinomycetota</taxon>
        <taxon>Actinomycetes</taxon>
        <taxon>Kitasatosporales</taxon>
        <taxon>Streptomycetaceae</taxon>
        <taxon>Streptomyces</taxon>
    </lineage>
</organism>
<sequence>MPLDPTPSDDAPIRTLLWTAATARPLDEVRQLVALRFGADAPPENGRSGQRRLIPPVMP</sequence>
<evidence type="ECO:0000256" key="1">
    <source>
        <dbReference type="SAM" id="MobiDB-lite"/>
    </source>
</evidence>
<proteinExistence type="predicted"/>
<keyword evidence="3" id="KW-1185">Reference proteome</keyword>
<evidence type="ECO:0000313" key="2">
    <source>
        <dbReference type="EMBL" id="PVE04926.1"/>
    </source>
</evidence>
<protein>
    <submittedName>
        <fullName evidence="2">Uncharacterized protein</fullName>
    </submittedName>
</protein>
<evidence type="ECO:0000313" key="3">
    <source>
        <dbReference type="Proteomes" id="UP000245992"/>
    </source>
</evidence>